<evidence type="ECO:0000256" key="2">
    <source>
        <dbReference type="ARBA" id="ARBA00022737"/>
    </source>
</evidence>
<feature type="domain" description="Disease resistance R13L4/SHOC-2-like LRR" evidence="4">
    <location>
        <begin position="26"/>
        <end position="112"/>
    </location>
</feature>
<evidence type="ECO:0000256" key="1">
    <source>
        <dbReference type="ARBA" id="ARBA00022614"/>
    </source>
</evidence>
<feature type="compositionally biased region" description="Low complexity" evidence="3">
    <location>
        <begin position="417"/>
        <end position="430"/>
    </location>
</feature>
<evidence type="ECO:0000313" key="5">
    <source>
        <dbReference type="Proteomes" id="UP000504606"/>
    </source>
</evidence>
<dbReference type="InterPro" id="IPR003591">
    <property type="entry name" value="Leu-rich_rpt_typical-subtyp"/>
</dbReference>
<evidence type="ECO:0000256" key="3">
    <source>
        <dbReference type="SAM" id="MobiDB-lite"/>
    </source>
</evidence>
<dbReference type="SMART" id="SM00369">
    <property type="entry name" value="LRR_TYP"/>
    <property type="match status" value="6"/>
</dbReference>
<dbReference type="PANTHER" id="PTHR48051:SF1">
    <property type="entry name" value="RAS SUPPRESSOR PROTEIN 1"/>
    <property type="match status" value="1"/>
</dbReference>
<dbReference type="KEGG" id="foc:113206587"/>
<dbReference type="GO" id="GO:0005737">
    <property type="term" value="C:cytoplasm"/>
    <property type="evidence" value="ECO:0007669"/>
    <property type="project" value="TreeGrafter"/>
</dbReference>
<dbReference type="Pfam" id="PF23598">
    <property type="entry name" value="LRR_14"/>
    <property type="match status" value="2"/>
</dbReference>
<feature type="domain" description="Disease resistance R13L4/SHOC-2-like LRR" evidence="4">
    <location>
        <begin position="255"/>
        <end position="332"/>
    </location>
</feature>
<dbReference type="Proteomes" id="UP000504606">
    <property type="component" value="Unplaced"/>
</dbReference>
<dbReference type="InterPro" id="IPR050216">
    <property type="entry name" value="LRR_domain-containing"/>
</dbReference>
<feature type="region of interest" description="Disordered" evidence="3">
    <location>
        <begin position="502"/>
        <end position="525"/>
    </location>
</feature>
<dbReference type="InterPro" id="IPR055414">
    <property type="entry name" value="LRR_R13L4/SHOC2-like"/>
</dbReference>
<dbReference type="Pfam" id="PF00560">
    <property type="entry name" value="LRR_1"/>
    <property type="match status" value="1"/>
</dbReference>
<feature type="compositionally biased region" description="Acidic residues" evidence="3">
    <location>
        <begin position="439"/>
        <end position="458"/>
    </location>
</feature>
<keyword evidence="2" id="KW-0677">Repeat</keyword>
<dbReference type="InterPro" id="IPR001611">
    <property type="entry name" value="Leu-rich_rpt"/>
</dbReference>
<keyword evidence="5" id="KW-1185">Reference proteome</keyword>
<dbReference type="PROSITE" id="PS51450">
    <property type="entry name" value="LRR"/>
    <property type="match status" value="3"/>
</dbReference>
<proteinExistence type="predicted"/>
<evidence type="ECO:0000259" key="4">
    <source>
        <dbReference type="Pfam" id="PF23598"/>
    </source>
</evidence>
<dbReference type="GeneID" id="113206587"/>
<dbReference type="SUPFAM" id="SSF52058">
    <property type="entry name" value="L domain-like"/>
    <property type="match status" value="1"/>
</dbReference>
<dbReference type="InterPro" id="IPR032675">
    <property type="entry name" value="LRR_dom_sf"/>
</dbReference>
<accession>A0A6J1SGQ8</accession>
<sequence>MSVEKDACECSEGITIENGTVLIEGAKLNHLTHMKLNSCGLSEIPDSLGDLAGLQCFEALHNNLKRLPSSIGHLKSLVKLNLSYNQLTALPDDFAQLDALETLNVSHNNLNAPPSCLQVGNVKINYLNLSFNEIEDWRLGPLCAYGLKFFDCANNRLKANPPWIWGDFCRSLENLNLSFNDFCNPSATLRPYNLWRTGVSIELKSLQLTNCGLTTDHLSLVYQLKAIKKLHLGNESNVNHSKSNFIWDISFKLFQSCHLAELNLDGVGLSILSEDISYLKALQILNCNNNRLQWLPDSICEMVNLKCLSLSNNGLLYIPNEMGKLANLQELFLNCNKLDDLPTSFADLQSLQYLDLYDNHLEVPPTCLETLNSLCGLDFKCNFFQDETKEELCLNLRKRRGLLERSDGMKSKPLTPSSSSRRSSYSSSCSENDTRGDQEDAENLGEPQSETEENWDLEDEEDEYFDPTGVFYQPKVTINMPARALIIHTTVIGPHSFIPSDIHPSPSIRPNKDLFAPDDGQFEDA</sequence>
<dbReference type="OrthoDB" id="2021138at2759"/>
<gene>
    <name evidence="6" type="primary">LOC113206587</name>
</gene>
<name>A0A6J1SGQ8_FRAOC</name>
<feature type="region of interest" description="Disordered" evidence="3">
    <location>
        <begin position="405"/>
        <end position="458"/>
    </location>
</feature>
<dbReference type="Gene3D" id="3.80.10.10">
    <property type="entry name" value="Ribonuclease Inhibitor"/>
    <property type="match status" value="2"/>
</dbReference>
<dbReference type="RefSeq" id="XP_026278520.1">
    <property type="nucleotide sequence ID" value="XM_026422735.2"/>
</dbReference>
<organism evidence="5 6">
    <name type="scientific">Frankliniella occidentalis</name>
    <name type="common">Western flower thrips</name>
    <name type="synonym">Euthrips occidentalis</name>
    <dbReference type="NCBI Taxonomy" id="133901"/>
    <lineage>
        <taxon>Eukaryota</taxon>
        <taxon>Metazoa</taxon>
        <taxon>Ecdysozoa</taxon>
        <taxon>Arthropoda</taxon>
        <taxon>Hexapoda</taxon>
        <taxon>Insecta</taxon>
        <taxon>Pterygota</taxon>
        <taxon>Neoptera</taxon>
        <taxon>Paraneoptera</taxon>
        <taxon>Thysanoptera</taxon>
        <taxon>Terebrantia</taxon>
        <taxon>Thripoidea</taxon>
        <taxon>Thripidae</taxon>
        <taxon>Frankliniella</taxon>
    </lineage>
</organism>
<reference evidence="6" key="1">
    <citation type="submission" date="2025-08" db="UniProtKB">
        <authorList>
            <consortium name="RefSeq"/>
        </authorList>
    </citation>
    <scope>IDENTIFICATION</scope>
    <source>
        <tissue evidence="6">Whole organism</tissue>
    </source>
</reference>
<dbReference type="PANTHER" id="PTHR48051">
    <property type="match status" value="1"/>
</dbReference>
<keyword evidence="1" id="KW-0433">Leucine-rich repeat</keyword>
<evidence type="ECO:0000313" key="6">
    <source>
        <dbReference type="RefSeq" id="XP_026278520.1"/>
    </source>
</evidence>
<dbReference type="SMART" id="SM00364">
    <property type="entry name" value="LRR_BAC"/>
    <property type="match status" value="5"/>
</dbReference>
<protein>
    <submittedName>
        <fullName evidence="6">Leucine-rich repeat protein SHOC-2-like isoform X1</fullName>
    </submittedName>
</protein>
<dbReference type="AlphaFoldDB" id="A0A6J1SGQ8"/>